<evidence type="ECO:0000313" key="2">
    <source>
        <dbReference type="Proteomes" id="UP000656804"/>
    </source>
</evidence>
<dbReference type="AlphaFoldDB" id="A0A930Y7H6"/>
<dbReference type="SUPFAM" id="SSF50475">
    <property type="entry name" value="FMN-binding split barrel"/>
    <property type="match status" value="1"/>
</dbReference>
<proteinExistence type="predicted"/>
<organism evidence="1 2">
    <name type="scientific">Nocardioides acrostichi</name>
    <dbReference type="NCBI Taxonomy" id="2784339"/>
    <lineage>
        <taxon>Bacteria</taxon>
        <taxon>Bacillati</taxon>
        <taxon>Actinomycetota</taxon>
        <taxon>Actinomycetes</taxon>
        <taxon>Propionibacteriales</taxon>
        <taxon>Nocardioidaceae</taxon>
        <taxon>Nocardioides</taxon>
    </lineage>
</organism>
<dbReference type="EMBL" id="JADIVZ010000011">
    <property type="protein sequence ID" value="MBF4163430.1"/>
    <property type="molecule type" value="Genomic_DNA"/>
</dbReference>
<dbReference type="RefSeq" id="WP_194504687.1">
    <property type="nucleotide sequence ID" value="NZ_JADIVZ010000011.1"/>
</dbReference>
<reference evidence="1" key="1">
    <citation type="submission" date="2020-11" db="EMBL/GenBank/DDBJ databases">
        <title>Nocardioides sp. CBS4Y-1, whole genome shotgun sequence.</title>
        <authorList>
            <person name="Tuo L."/>
        </authorList>
    </citation>
    <scope>NUCLEOTIDE SEQUENCE</scope>
    <source>
        <strain evidence="1">CBS4Y-1</strain>
    </source>
</reference>
<name>A0A930Y7H6_9ACTN</name>
<accession>A0A930Y7H6</accession>
<comment type="caution">
    <text evidence="1">The sequence shown here is derived from an EMBL/GenBank/DDBJ whole genome shotgun (WGS) entry which is preliminary data.</text>
</comment>
<sequence>MYESDAEVEALQQLLDASHAGSTEHLRSIIGGRRVLAASDLVALLTGMRVLSVATVTASGEPRISAVDGHFLHGTWSFSTSGTAAKARHLRDRPAASVAHVDNEQLAVFSHGHVEELAQGDGDFDETLAHWTQHYGGSPLEWGDDIRIYRYRPHWMIGYAWKYDELMAERGLTPRPQ</sequence>
<gene>
    <name evidence="1" type="ORF">ISG29_17200</name>
</gene>
<keyword evidence="2" id="KW-1185">Reference proteome</keyword>
<dbReference type="Gene3D" id="2.30.110.10">
    <property type="entry name" value="Electron Transport, Fmn-binding Protein, Chain A"/>
    <property type="match status" value="1"/>
</dbReference>
<dbReference type="Proteomes" id="UP000656804">
    <property type="component" value="Unassembled WGS sequence"/>
</dbReference>
<protein>
    <submittedName>
        <fullName evidence="1">Pyridoxamine 5'-phosphate oxidase family protein</fullName>
    </submittedName>
</protein>
<evidence type="ECO:0000313" key="1">
    <source>
        <dbReference type="EMBL" id="MBF4163430.1"/>
    </source>
</evidence>
<dbReference type="InterPro" id="IPR012349">
    <property type="entry name" value="Split_barrel_FMN-bd"/>
</dbReference>